<accession>A0A6G3QPJ6</accession>
<dbReference type="AlphaFoldDB" id="A0A6G3QPJ6"/>
<dbReference type="RefSeq" id="WP_164332907.1">
    <property type="nucleotide sequence ID" value="NZ_JAAGMD010000137.1"/>
</dbReference>
<evidence type="ECO:0000256" key="1">
    <source>
        <dbReference type="SAM" id="MobiDB-lite"/>
    </source>
</evidence>
<gene>
    <name evidence="2" type="ORF">G3I53_04975</name>
</gene>
<proteinExistence type="predicted"/>
<comment type="caution">
    <text evidence="2">The sequence shown here is derived from an EMBL/GenBank/DDBJ whole genome shotgun (WGS) entry which is preliminary data.</text>
</comment>
<sequence length="155" mass="16582">MSGASTWGLVVETTVGTGQRKHTEAQVVAHVTGSRAEALEELERRARTYRPWHPTSPKRRRLLRVDDGFLLVVDGAYQSFGTRFTVAELLADSDAPAAPDPGPEEVREPAPAAPAPDPAPAAPQDPPPPAEPDAVGELDEDGVPVRPSWLGRPDL</sequence>
<feature type="region of interest" description="Disordered" evidence="1">
    <location>
        <begin position="93"/>
        <end position="155"/>
    </location>
</feature>
<protein>
    <submittedName>
        <fullName evidence="2">Uncharacterized protein</fullName>
    </submittedName>
</protein>
<evidence type="ECO:0000313" key="2">
    <source>
        <dbReference type="EMBL" id="NEA85418.1"/>
    </source>
</evidence>
<organism evidence="2">
    <name type="scientific">Streptomyces sp. SID14436</name>
    <dbReference type="NCBI Taxonomy" id="2706070"/>
    <lineage>
        <taxon>Bacteria</taxon>
        <taxon>Bacillati</taxon>
        <taxon>Actinomycetota</taxon>
        <taxon>Actinomycetes</taxon>
        <taxon>Kitasatosporales</taxon>
        <taxon>Streptomycetaceae</taxon>
        <taxon>Streptomyces</taxon>
    </lineage>
</organism>
<dbReference type="EMBL" id="JAAGMD010000137">
    <property type="protein sequence ID" value="NEA85418.1"/>
    <property type="molecule type" value="Genomic_DNA"/>
</dbReference>
<name>A0A6G3QPJ6_9ACTN</name>
<reference evidence="2" key="1">
    <citation type="submission" date="2020-01" db="EMBL/GenBank/DDBJ databases">
        <title>Insect and environment-associated Actinomycetes.</title>
        <authorList>
            <person name="Currrie C."/>
            <person name="Chevrette M."/>
            <person name="Carlson C."/>
            <person name="Stubbendieck R."/>
            <person name="Wendt-Pienkowski E."/>
        </authorList>
    </citation>
    <scope>NUCLEOTIDE SEQUENCE</scope>
    <source>
        <strain evidence="2">SID14436</strain>
    </source>
</reference>
<feature type="compositionally biased region" description="Pro residues" evidence="1">
    <location>
        <begin position="111"/>
        <end position="131"/>
    </location>
</feature>